<dbReference type="Gene3D" id="6.10.140.2220">
    <property type="match status" value="1"/>
</dbReference>
<dbReference type="PROSITE" id="PS50280">
    <property type="entry name" value="SET"/>
    <property type="match status" value="1"/>
</dbReference>
<evidence type="ECO:0000256" key="11">
    <source>
        <dbReference type="ARBA" id="ARBA00033038"/>
    </source>
</evidence>
<keyword evidence="8" id="KW-0863">Zinc-finger</keyword>
<organism evidence="20 21">
    <name type="scientific">Ceratina calcarata</name>
    <dbReference type="NCBI Taxonomy" id="156304"/>
    <lineage>
        <taxon>Eukaryota</taxon>
        <taxon>Metazoa</taxon>
        <taxon>Ecdysozoa</taxon>
        <taxon>Arthropoda</taxon>
        <taxon>Hexapoda</taxon>
        <taxon>Insecta</taxon>
        <taxon>Pterygota</taxon>
        <taxon>Neoptera</taxon>
        <taxon>Endopterygota</taxon>
        <taxon>Hymenoptera</taxon>
        <taxon>Apocrita</taxon>
        <taxon>Aculeata</taxon>
        <taxon>Apoidea</taxon>
        <taxon>Anthophila</taxon>
        <taxon>Apidae</taxon>
        <taxon>Ceratina</taxon>
        <taxon>Zadontomerus</taxon>
    </lineage>
</organism>
<accession>A0AAJ7J838</accession>
<evidence type="ECO:0000259" key="19">
    <source>
        <dbReference type="PROSITE" id="PS50280"/>
    </source>
</evidence>
<dbReference type="InterPro" id="IPR046341">
    <property type="entry name" value="SET_dom_sf"/>
</dbReference>
<evidence type="ECO:0000256" key="14">
    <source>
        <dbReference type="ARBA" id="ARBA00049497"/>
    </source>
</evidence>
<dbReference type="GO" id="GO:0140955">
    <property type="term" value="F:histone H3K36 trimethyltransferase activity"/>
    <property type="evidence" value="ECO:0007669"/>
    <property type="project" value="UniProtKB-EC"/>
</dbReference>
<evidence type="ECO:0000256" key="16">
    <source>
        <dbReference type="ARBA" id="ARBA00049789"/>
    </source>
</evidence>
<keyword evidence="7" id="KW-0479">Metal-binding</keyword>
<dbReference type="Proteomes" id="UP000694925">
    <property type="component" value="Unplaced"/>
</dbReference>
<dbReference type="GO" id="GO:0005737">
    <property type="term" value="C:cytoplasm"/>
    <property type="evidence" value="ECO:0007669"/>
    <property type="project" value="UniProtKB-SubCell"/>
</dbReference>
<evidence type="ECO:0000256" key="7">
    <source>
        <dbReference type="ARBA" id="ARBA00022723"/>
    </source>
</evidence>
<evidence type="ECO:0000256" key="15">
    <source>
        <dbReference type="ARBA" id="ARBA00049768"/>
    </source>
</evidence>
<keyword evidence="20" id="KW-1185">Reference proteome</keyword>
<feature type="compositionally biased region" description="Acidic residues" evidence="18">
    <location>
        <begin position="370"/>
        <end position="387"/>
    </location>
</feature>
<evidence type="ECO:0000256" key="17">
    <source>
        <dbReference type="ARBA" id="ARBA00049806"/>
    </source>
</evidence>
<evidence type="ECO:0000256" key="12">
    <source>
        <dbReference type="ARBA" id="ARBA00047545"/>
    </source>
</evidence>
<reference evidence="21" key="1">
    <citation type="submission" date="2025-08" db="UniProtKB">
        <authorList>
            <consortium name="RefSeq"/>
        </authorList>
    </citation>
    <scope>IDENTIFICATION</scope>
    <source>
        <tissue evidence="21">Whole body</tissue>
    </source>
</reference>
<gene>
    <name evidence="21" type="primary">LOC108628725</name>
</gene>
<evidence type="ECO:0000256" key="4">
    <source>
        <dbReference type="ARBA" id="ARBA00022603"/>
    </source>
</evidence>
<dbReference type="CTD" id="10322"/>
<comment type="catalytic activity">
    <reaction evidence="12">
        <text>L-lysyl(36)-[histone H3] + 3 S-adenosyl-L-methionine = N(6),N(6),N(6)-trimethyl-L-lysyl(36)-[histone H3] + 3 S-adenosyl-L-homocysteine + 3 H(+)</text>
        <dbReference type="Rhea" id="RHEA:60324"/>
        <dbReference type="Rhea" id="RHEA-COMP:9785"/>
        <dbReference type="Rhea" id="RHEA-COMP:15536"/>
        <dbReference type="ChEBI" id="CHEBI:15378"/>
        <dbReference type="ChEBI" id="CHEBI:29969"/>
        <dbReference type="ChEBI" id="CHEBI:57856"/>
        <dbReference type="ChEBI" id="CHEBI:59789"/>
        <dbReference type="ChEBI" id="CHEBI:61961"/>
        <dbReference type="EC" id="2.1.1.359"/>
    </reaction>
</comment>
<dbReference type="PANTHER" id="PTHR46402">
    <property type="entry name" value="SET AND MYND DOMAIN-CONTAINING PROTEIN 5"/>
    <property type="match status" value="1"/>
</dbReference>
<dbReference type="RefSeq" id="XP_017886308.1">
    <property type="nucleotide sequence ID" value="XM_018030819.2"/>
</dbReference>
<comment type="subcellular location">
    <subcellularLocation>
        <location evidence="1">Cytoplasm</location>
    </subcellularLocation>
</comment>
<dbReference type="InterPro" id="IPR001214">
    <property type="entry name" value="SET_dom"/>
</dbReference>
<keyword evidence="9" id="KW-0862">Zinc</keyword>
<dbReference type="SUPFAM" id="SSF82199">
    <property type="entry name" value="SET domain"/>
    <property type="match status" value="1"/>
</dbReference>
<dbReference type="GO" id="GO:0140943">
    <property type="term" value="F:histone H4K20 trimethyltransferase activity"/>
    <property type="evidence" value="ECO:0007669"/>
    <property type="project" value="UniProtKB-EC"/>
</dbReference>
<name>A0AAJ7J838_9HYME</name>
<evidence type="ECO:0000256" key="3">
    <source>
        <dbReference type="ARBA" id="ARBA00022490"/>
    </source>
</evidence>
<proteinExistence type="predicted"/>
<comment type="catalytic activity">
    <reaction evidence="14">
        <text>L-lysyl-[protein] + 3 S-adenosyl-L-methionine = N(6),N(6),N(6)-trimethyl-L-lysyl-[protein] + 3 S-adenosyl-L-homocysteine + 3 H(+)</text>
        <dbReference type="Rhea" id="RHEA:54192"/>
        <dbReference type="Rhea" id="RHEA-COMP:9752"/>
        <dbReference type="Rhea" id="RHEA-COMP:13826"/>
        <dbReference type="ChEBI" id="CHEBI:15378"/>
        <dbReference type="ChEBI" id="CHEBI:29969"/>
        <dbReference type="ChEBI" id="CHEBI:57856"/>
        <dbReference type="ChEBI" id="CHEBI:59789"/>
        <dbReference type="ChEBI" id="CHEBI:61961"/>
    </reaction>
    <physiologicalReaction direction="left-to-right" evidence="14">
        <dbReference type="Rhea" id="RHEA:54193"/>
    </physiologicalReaction>
</comment>
<dbReference type="KEGG" id="ccal:108628725"/>
<comment type="catalytic activity">
    <reaction evidence="13">
        <text>L-lysyl(20)-[histone H4] + 3 S-adenosyl-L-methionine = N(6),N(6),N(6)-trimethyl-L-lysyl(20)-[histone H4] + 3 S-adenosyl-L-homocysteine + 3 H(+)</text>
        <dbReference type="Rhea" id="RHEA:64456"/>
        <dbReference type="Rhea" id="RHEA-COMP:15554"/>
        <dbReference type="Rhea" id="RHEA-COMP:15998"/>
        <dbReference type="ChEBI" id="CHEBI:15378"/>
        <dbReference type="ChEBI" id="CHEBI:29969"/>
        <dbReference type="ChEBI" id="CHEBI:57856"/>
        <dbReference type="ChEBI" id="CHEBI:59789"/>
        <dbReference type="ChEBI" id="CHEBI:61961"/>
        <dbReference type="EC" id="2.1.1.372"/>
    </reaction>
</comment>
<evidence type="ECO:0000313" key="20">
    <source>
        <dbReference type="Proteomes" id="UP000694925"/>
    </source>
</evidence>
<dbReference type="Pfam" id="PF00856">
    <property type="entry name" value="SET"/>
    <property type="match status" value="1"/>
</dbReference>
<dbReference type="GO" id="GO:0008270">
    <property type="term" value="F:zinc ion binding"/>
    <property type="evidence" value="ECO:0007669"/>
    <property type="project" value="UniProtKB-KW"/>
</dbReference>
<dbReference type="SMART" id="SM00317">
    <property type="entry name" value="SET"/>
    <property type="match status" value="1"/>
</dbReference>
<dbReference type="InterPro" id="IPR044422">
    <property type="entry name" value="SMYD5_SET"/>
</dbReference>
<keyword evidence="5" id="KW-0808">Transferase</keyword>
<evidence type="ECO:0000313" key="21">
    <source>
        <dbReference type="RefSeq" id="XP_017886308.1"/>
    </source>
</evidence>
<evidence type="ECO:0000256" key="10">
    <source>
        <dbReference type="ARBA" id="ARBA00024057"/>
    </source>
</evidence>
<keyword evidence="4" id="KW-0489">Methyltransferase</keyword>
<evidence type="ECO:0000256" key="8">
    <source>
        <dbReference type="ARBA" id="ARBA00022771"/>
    </source>
</evidence>
<evidence type="ECO:0000256" key="13">
    <source>
        <dbReference type="ARBA" id="ARBA00048081"/>
    </source>
</evidence>
<keyword evidence="6" id="KW-0949">S-adenosyl-L-methionine</keyword>
<feature type="region of interest" description="Disordered" evidence="18">
    <location>
        <begin position="368"/>
        <end position="387"/>
    </location>
</feature>
<evidence type="ECO:0000256" key="6">
    <source>
        <dbReference type="ARBA" id="ARBA00022691"/>
    </source>
</evidence>
<dbReference type="CDD" id="cd10521">
    <property type="entry name" value="SET_SMYD5"/>
    <property type="match status" value="1"/>
</dbReference>
<dbReference type="AlphaFoldDB" id="A0AAJ7J838"/>
<feature type="domain" description="SET" evidence="19">
    <location>
        <begin position="4"/>
        <end position="335"/>
    </location>
</feature>
<evidence type="ECO:0000256" key="18">
    <source>
        <dbReference type="SAM" id="MobiDB-lite"/>
    </source>
</evidence>
<evidence type="ECO:0000256" key="2">
    <source>
        <dbReference type="ARBA" id="ARBA00012178"/>
    </source>
</evidence>
<dbReference type="GO" id="GO:0032259">
    <property type="term" value="P:methylation"/>
    <property type="evidence" value="ECO:0007669"/>
    <property type="project" value="UniProtKB-KW"/>
</dbReference>
<evidence type="ECO:0000256" key="9">
    <source>
        <dbReference type="ARBA" id="ARBA00022833"/>
    </source>
</evidence>
<dbReference type="GO" id="GO:0045814">
    <property type="term" value="P:negative regulation of gene expression, epigenetic"/>
    <property type="evidence" value="ECO:0007669"/>
    <property type="project" value="TreeGrafter"/>
</dbReference>
<evidence type="ECO:0000256" key="5">
    <source>
        <dbReference type="ARBA" id="ARBA00022679"/>
    </source>
</evidence>
<dbReference type="Gene3D" id="1.10.220.160">
    <property type="match status" value="1"/>
</dbReference>
<evidence type="ECO:0000256" key="1">
    <source>
        <dbReference type="ARBA" id="ARBA00004496"/>
    </source>
</evidence>
<dbReference type="PANTHER" id="PTHR46402:SF2">
    <property type="entry name" value="HISTONE-LYSINE N-TRIMETHYLTRANSFERASE SMYD5"/>
    <property type="match status" value="1"/>
</dbReference>
<protein>
    <recommendedName>
        <fullName evidence="15">Protein-lysine N-trimethyltransferase SMYD5</fullName>
        <ecNumber evidence="2">2.1.1.359</ecNumber>
        <ecNumber evidence="10">2.1.1.372</ecNumber>
    </recommendedName>
    <alternativeName>
        <fullName evidence="11">SET and MYND domain-containing protein 5</fullName>
    </alternativeName>
    <alternativeName>
        <fullName evidence="16">[histone H3]-lysine20 N-trimethyltransferase SMYD5</fullName>
    </alternativeName>
    <alternativeName>
        <fullName evidence="17">[histone H4]-lysine36 N-trimethyltransferase SMYD5</fullName>
    </alternativeName>
</protein>
<dbReference type="GeneID" id="108628725"/>
<sequence>MDPNDIQIRSINKEKGKGLFAVRSFKDGDTIFEEKPLICCQFAWNQEYKYLACDNCLKPLETAEENVRRLTGNSTIILPHPECCETKKDLITECAECDTKYCSVECQNEAFSRYHKIICLRSKEKDESHPLVQLTETWKQMHYPPETATIMLLVKIVALINQASNKEDLLSIFSQFCQRTINDTDDIIHKLLGEEFVSQLDVLRQMMLKAVNTDFTEQWFTPEGFKSLWALVGTNGQGIGTSAFSRWVKNVSALELPRDERIHVDKLIDRIYDDMDREVSFFLNNEGSGLYVLQSSVNHSCVPNAVVEFPYSNNVLALKATRDIQPEEEICISYLGECCLERSRHSRWKILSSQYLFHCYCKKCLSQANDPDETSEDDDDMMEDDDN</sequence>
<keyword evidence="3" id="KW-0963">Cytoplasm</keyword>
<dbReference type="EC" id="2.1.1.372" evidence="10"/>
<dbReference type="EC" id="2.1.1.359" evidence="2"/>
<dbReference type="Gene3D" id="2.170.270.10">
    <property type="entry name" value="SET domain"/>
    <property type="match status" value="1"/>
</dbReference>